<dbReference type="EMBL" id="VLPK01000001">
    <property type="protein sequence ID" value="TSJ44111.1"/>
    <property type="molecule type" value="Genomic_DNA"/>
</dbReference>
<dbReference type="SMART" id="SM00342">
    <property type="entry name" value="HTH_ARAC"/>
    <property type="match status" value="1"/>
</dbReference>
<dbReference type="OrthoDB" id="4480133at2"/>
<dbReference type="InterPro" id="IPR018060">
    <property type="entry name" value="HTH_AraC"/>
</dbReference>
<dbReference type="AlphaFoldDB" id="A0A556MW09"/>
<organism evidence="5 6">
    <name type="scientific">Mucilaginibacter corticis</name>
    <dbReference type="NCBI Taxonomy" id="2597670"/>
    <lineage>
        <taxon>Bacteria</taxon>
        <taxon>Pseudomonadati</taxon>
        <taxon>Bacteroidota</taxon>
        <taxon>Sphingobacteriia</taxon>
        <taxon>Sphingobacteriales</taxon>
        <taxon>Sphingobacteriaceae</taxon>
        <taxon>Mucilaginibacter</taxon>
    </lineage>
</organism>
<dbReference type="Pfam" id="PF22200">
    <property type="entry name" value="ExsA_N"/>
    <property type="match status" value="1"/>
</dbReference>
<reference evidence="5 6" key="1">
    <citation type="submission" date="2019-07" db="EMBL/GenBank/DDBJ databases">
        <authorList>
            <person name="Huq M.A."/>
        </authorList>
    </citation>
    <scope>NUCLEOTIDE SEQUENCE [LARGE SCALE GENOMIC DNA]</scope>
    <source>
        <strain evidence="5 6">MAH-19</strain>
    </source>
</reference>
<dbReference type="PANTHER" id="PTHR43280">
    <property type="entry name" value="ARAC-FAMILY TRANSCRIPTIONAL REGULATOR"/>
    <property type="match status" value="1"/>
</dbReference>
<comment type="caution">
    <text evidence="5">The sequence shown here is derived from an EMBL/GenBank/DDBJ whole genome shotgun (WGS) entry which is preliminary data.</text>
</comment>
<keyword evidence="6" id="KW-1185">Reference proteome</keyword>
<gene>
    <name evidence="5" type="ORF">FO440_08030</name>
</gene>
<feature type="domain" description="HTH araC/xylS-type" evidence="4">
    <location>
        <begin position="159"/>
        <end position="257"/>
    </location>
</feature>
<dbReference type="Proteomes" id="UP000318733">
    <property type="component" value="Unassembled WGS sequence"/>
</dbReference>
<dbReference type="RefSeq" id="WP_144247675.1">
    <property type="nucleotide sequence ID" value="NZ_VLPK01000001.1"/>
</dbReference>
<dbReference type="Gene3D" id="1.10.10.60">
    <property type="entry name" value="Homeodomain-like"/>
    <property type="match status" value="1"/>
</dbReference>
<evidence type="ECO:0000313" key="5">
    <source>
        <dbReference type="EMBL" id="TSJ44111.1"/>
    </source>
</evidence>
<name>A0A556MW09_9SPHI</name>
<keyword evidence="2" id="KW-0238">DNA-binding</keyword>
<sequence length="266" mass="31109">MPISDYHIGVISPEQFVAEHTFAYIINGEMHLYDGSSNYVFKSGECGLARKNRLIRFKKEKVNGELEKVFVFFDETFLKAFQEKHQPRVLKFQSDETILRLPENKLLPNFIKSLLPYYDHGKITPPFADVKREELLIILLQNQPELAGLFFDFAVPQKINLEEFMNRNYKFNVSIDRFAYLTGRSISAFKRDFKTIFNETPNRWLVKKRLQEAYFLIGTKDQKASEIYLDLGFEALSHFSFAFKKLFGLTPTQLSEQQKTSIKTSL</sequence>
<proteinExistence type="predicted"/>
<evidence type="ECO:0000313" key="6">
    <source>
        <dbReference type="Proteomes" id="UP000318733"/>
    </source>
</evidence>
<evidence type="ECO:0000259" key="4">
    <source>
        <dbReference type="PROSITE" id="PS01124"/>
    </source>
</evidence>
<evidence type="ECO:0000256" key="3">
    <source>
        <dbReference type="ARBA" id="ARBA00023163"/>
    </source>
</evidence>
<evidence type="ECO:0000256" key="1">
    <source>
        <dbReference type="ARBA" id="ARBA00023015"/>
    </source>
</evidence>
<dbReference type="PANTHER" id="PTHR43280:SF2">
    <property type="entry name" value="HTH-TYPE TRANSCRIPTIONAL REGULATOR EXSA"/>
    <property type="match status" value="1"/>
</dbReference>
<evidence type="ECO:0000256" key="2">
    <source>
        <dbReference type="ARBA" id="ARBA00023125"/>
    </source>
</evidence>
<accession>A0A556MW09</accession>
<dbReference type="PROSITE" id="PS01124">
    <property type="entry name" value="HTH_ARAC_FAMILY_2"/>
    <property type="match status" value="1"/>
</dbReference>
<keyword evidence="1" id="KW-0805">Transcription regulation</keyword>
<dbReference type="GO" id="GO:0003700">
    <property type="term" value="F:DNA-binding transcription factor activity"/>
    <property type="evidence" value="ECO:0007669"/>
    <property type="project" value="InterPro"/>
</dbReference>
<keyword evidence="3" id="KW-0804">Transcription</keyword>
<dbReference type="GO" id="GO:0043565">
    <property type="term" value="F:sequence-specific DNA binding"/>
    <property type="evidence" value="ECO:0007669"/>
    <property type="project" value="InterPro"/>
</dbReference>
<dbReference type="SUPFAM" id="SSF46689">
    <property type="entry name" value="Homeodomain-like"/>
    <property type="match status" value="1"/>
</dbReference>
<protein>
    <submittedName>
        <fullName evidence="5">Helix-turn-helix transcriptional regulator</fullName>
    </submittedName>
</protein>
<dbReference type="InterPro" id="IPR054015">
    <property type="entry name" value="ExsA-like_N"/>
</dbReference>
<dbReference type="Pfam" id="PF12833">
    <property type="entry name" value="HTH_18"/>
    <property type="match status" value="1"/>
</dbReference>
<dbReference type="InterPro" id="IPR009057">
    <property type="entry name" value="Homeodomain-like_sf"/>
</dbReference>